<feature type="compositionally biased region" description="Polar residues" evidence="9">
    <location>
        <begin position="123"/>
        <end position="134"/>
    </location>
</feature>
<evidence type="ECO:0000313" key="11">
    <source>
        <dbReference type="Proteomes" id="UP000694886"/>
    </source>
</evidence>
<evidence type="ECO:0000256" key="8">
    <source>
        <dbReference type="PROSITE-ProRule" id="PRU00042"/>
    </source>
</evidence>
<dbReference type="Gramene" id="Tc09v2_t026510.1">
    <property type="protein sequence ID" value="Tc09v2_p026510.1"/>
    <property type="gene ID" value="Tc09v2_g026510"/>
</dbReference>
<feature type="compositionally biased region" description="Polar residues" evidence="9">
    <location>
        <begin position="167"/>
        <end position="176"/>
    </location>
</feature>
<gene>
    <name evidence="12" type="primary">LOC18590632</name>
</gene>
<sequence length="176" mass="19319">METDQSAPENPDQGSSDEQRTSPARSYECTFCKRGFSNAQALGGHMNIHRRDKAKLKQASSPGETTQQSLDIVPKIIPSSQEIRSSPGKWPWVIPEEDDANKRDKTHVGEIRQLPLFDEKPSTTDQNYPSSQAQGGIGKGMSSSQGSSGLDQLDLELRLGPEPPDSSPTMTTKKFF</sequence>
<dbReference type="InterPro" id="IPR013087">
    <property type="entry name" value="Znf_C2H2_type"/>
</dbReference>
<evidence type="ECO:0000256" key="9">
    <source>
        <dbReference type="SAM" id="MobiDB-lite"/>
    </source>
</evidence>
<dbReference type="SUPFAM" id="SSF57667">
    <property type="entry name" value="beta-beta-alpha zinc fingers"/>
    <property type="match status" value="1"/>
</dbReference>
<dbReference type="PANTHER" id="PTHR45801:SF67">
    <property type="entry name" value="C2H2-TYPE DOMAIN-CONTAINING PROTEIN"/>
    <property type="match status" value="1"/>
</dbReference>
<evidence type="ECO:0000256" key="3">
    <source>
        <dbReference type="ARBA" id="ARBA00022771"/>
    </source>
</evidence>
<evidence type="ECO:0000256" key="7">
    <source>
        <dbReference type="ARBA" id="ARBA00023242"/>
    </source>
</evidence>
<feature type="compositionally biased region" description="Polar residues" evidence="9">
    <location>
        <begin position="1"/>
        <end position="24"/>
    </location>
</feature>
<dbReference type="Proteomes" id="UP000694886">
    <property type="component" value="Chromosome 9"/>
</dbReference>
<evidence type="ECO:0000259" key="10">
    <source>
        <dbReference type="PROSITE" id="PS50157"/>
    </source>
</evidence>
<dbReference type="KEGG" id="tcc:18590632"/>
<dbReference type="GO" id="GO:0008270">
    <property type="term" value="F:zinc ion binding"/>
    <property type="evidence" value="ECO:0007669"/>
    <property type="project" value="UniProtKB-KW"/>
</dbReference>
<comment type="subcellular location">
    <subcellularLocation>
        <location evidence="1">Nucleus</location>
    </subcellularLocation>
</comment>
<dbReference type="AlphaFoldDB" id="A0AB32WVD0"/>
<dbReference type="Gene3D" id="3.30.160.60">
    <property type="entry name" value="Classic Zinc Finger"/>
    <property type="match status" value="1"/>
</dbReference>
<feature type="region of interest" description="Disordered" evidence="9">
    <location>
        <begin position="52"/>
        <end position="176"/>
    </location>
</feature>
<evidence type="ECO:0000256" key="6">
    <source>
        <dbReference type="ARBA" id="ARBA00023163"/>
    </source>
</evidence>
<organism evidence="11 12">
    <name type="scientific">Theobroma cacao</name>
    <name type="common">Cacao</name>
    <name type="synonym">Cocoa</name>
    <dbReference type="NCBI Taxonomy" id="3641"/>
    <lineage>
        <taxon>Eukaryota</taxon>
        <taxon>Viridiplantae</taxon>
        <taxon>Streptophyta</taxon>
        <taxon>Embryophyta</taxon>
        <taxon>Tracheophyta</taxon>
        <taxon>Spermatophyta</taxon>
        <taxon>Magnoliopsida</taxon>
        <taxon>eudicotyledons</taxon>
        <taxon>Gunneridae</taxon>
        <taxon>Pentapetalae</taxon>
        <taxon>rosids</taxon>
        <taxon>malvids</taxon>
        <taxon>Malvales</taxon>
        <taxon>Malvaceae</taxon>
        <taxon>Byttnerioideae</taxon>
        <taxon>Theobroma</taxon>
    </lineage>
</organism>
<dbReference type="InterPro" id="IPR036236">
    <property type="entry name" value="Znf_C2H2_sf"/>
</dbReference>
<reference evidence="11" key="1">
    <citation type="journal article" date="1997" name="Nucleic Acids Res.">
        <title>tRNAscan-SE: a program for improved detection of transfer RNA genes in genomic sequence.</title>
        <authorList>
            <person name="Lowe T.M."/>
            <person name="Eddy S.R."/>
        </authorList>
    </citation>
    <scope>NUCLEOTIDE SEQUENCE [LARGE SCALE GENOMIC DNA]</scope>
    <source>
        <strain evidence="11">r\B97-61/B2</strain>
    </source>
</reference>
<keyword evidence="2" id="KW-0479">Metal-binding</keyword>
<keyword evidence="3 8" id="KW-0863">Zinc-finger</keyword>
<accession>A0AB32WVD0</accession>
<proteinExistence type="predicted"/>
<dbReference type="Pfam" id="PF13912">
    <property type="entry name" value="zf-C2H2_6"/>
    <property type="match status" value="1"/>
</dbReference>
<feature type="compositionally biased region" description="Basic and acidic residues" evidence="9">
    <location>
        <begin position="100"/>
        <end position="110"/>
    </location>
</feature>
<keyword evidence="5" id="KW-0805">Transcription regulation</keyword>
<feature type="domain" description="C2H2-type" evidence="10">
    <location>
        <begin position="27"/>
        <end position="54"/>
    </location>
</feature>
<protein>
    <submittedName>
        <fullName evidence="12">Transcriptional regulator TAC1</fullName>
    </submittedName>
</protein>
<evidence type="ECO:0000256" key="4">
    <source>
        <dbReference type="ARBA" id="ARBA00022833"/>
    </source>
</evidence>
<dbReference type="RefSeq" id="XP_017982615.1">
    <property type="nucleotide sequence ID" value="XM_018127126.1"/>
</dbReference>
<dbReference type="PROSITE" id="PS50157">
    <property type="entry name" value="ZINC_FINGER_C2H2_2"/>
    <property type="match status" value="1"/>
</dbReference>
<dbReference type="PROSITE" id="PS00028">
    <property type="entry name" value="ZINC_FINGER_C2H2_1"/>
    <property type="match status" value="1"/>
</dbReference>
<keyword evidence="7" id="KW-0539">Nucleus</keyword>
<dbReference type="GO" id="GO:0005634">
    <property type="term" value="C:nucleus"/>
    <property type="evidence" value="ECO:0007669"/>
    <property type="project" value="UniProtKB-SubCell"/>
</dbReference>
<feature type="compositionally biased region" description="Polar residues" evidence="9">
    <location>
        <begin position="58"/>
        <end position="70"/>
    </location>
</feature>
<feature type="region of interest" description="Disordered" evidence="9">
    <location>
        <begin position="1"/>
        <end position="25"/>
    </location>
</feature>
<evidence type="ECO:0000256" key="2">
    <source>
        <dbReference type="ARBA" id="ARBA00022723"/>
    </source>
</evidence>
<keyword evidence="4" id="KW-0862">Zinc</keyword>
<evidence type="ECO:0000256" key="1">
    <source>
        <dbReference type="ARBA" id="ARBA00004123"/>
    </source>
</evidence>
<dbReference type="GeneID" id="18590632"/>
<dbReference type="SMART" id="SM00355">
    <property type="entry name" value="ZnF_C2H2"/>
    <property type="match status" value="1"/>
</dbReference>
<evidence type="ECO:0000313" key="12">
    <source>
        <dbReference type="RefSeq" id="XP_017982615.1"/>
    </source>
</evidence>
<evidence type="ECO:0000256" key="5">
    <source>
        <dbReference type="ARBA" id="ARBA00023015"/>
    </source>
</evidence>
<dbReference type="PANTHER" id="PTHR45801">
    <property type="entry name" value="OS07G0101800 PROTEIN"/>
    <property type="match status" value="1"/>
</dbReference>
<reference evidence="12" key="2">
    <citation type="submission" date="2025-08" db="UniProtKB">
        <authorList>
            <consortium name="RefSeq"/>
        </authorList>
    </citation>
    <scope>IDENTIFICATION</scope>
</reference>
<feature type="compositionally biased region" description="Low complexity" evidence="9">
    <location>
        <begin position="140"/>
        <end position="149"/>
    </location>
</feature>
<name>A0AB32WVD0_THECC</name>
<dbReference type="InterPro" id="IPR052426">
    <property type="entry name" value="Plant_dev_regulator"/>
</dbReference>
<keyword evidence="6" id="KW-0804">Transcription</keyword>